<feature type="domain" description="Transglycosylase SLT" evidence="5">
    <location>
        <begin position="41"/>
        <end position="141"/>
    </location>
</feature>
<evidence type="ECO:0000313" key="6">
    <source>
        <dbReference type="EMBL" id="TPE64740.1"/>
    </source>
</evidence>
<feature type="region of interest" description="Disordered" evidence="3">
    <location>
        <begin position="191"/>
        <end position="249"/>
    </location>
</feature>
<evidence type="ECO:0000256" key="3">
    <source>
        <dbReference type="SAM" id="MobiDB-lite"/>
    </source>
</evidence>
<feature type="chain" id="PRO_5021239647" evidence="4">
    <location>
        <begin position="27"/>
        <end position="249"/>
    </location>
</feature>
<name>A0A501XVY7_9SPHN</name>
<evidence type="ECO:0000256" key="2">
    <source>
        <dbReference type="ARBA" id="ARBA00009387"/>
    </source>
</evidence>
<dbReference type="CDD" id="cd00254">
    <property type="entry name" value="LT-like"/>
    <property type="match status" value="1"/>
</dbReference>
<protein>
    <submittedName>
        <fullName evidence="6">Lytic transglycosylase domain-containing protein</fullName>
    </submittedName>
</protein>
<comment type="similarity">
    <text evidence="2">Belongs to the virb1 family.</text>
</comment>
<dbReference type="Gene3D" id="1.10.530.10">
    <property type="match status" value="1"/>
</dbReference>
<evidence type="ECO:0000256" key="1">
    <source>
        <dbReference type="ARBA" id="ARBA00007734"/>
    </source>
</evidence>
<dbReference type="InterPro" id="IPR008258">
    <property type="entry name" value="Transglycosylase_SLT_dom_1"/>
</dbReference>
<dbReference type="PANTHER" id="PTHR37423">
    <property type="entry name" value="SOLUBLE LYTIC MUREIN TRANSGLYCOSYLASE-RELATED"/>
    <property type="match status" value="1"/>
</dbReference>
<sequence length="249" mass="26830">MPGFRTLFRSGLLLLCALGTGGAANARPASELAGRVSYDDAIAEASRRFGIPQSWIRAVMRFESAGNPRAISIKGAMGLMQLMPGTWEELRLRYGLGNDPFHPFDNILAGTGYLRDLHDRYGSPGFLAAYNAGPGRYEQHLRGRPLPLETRAYVAAVAPSIEVSEARTGGTMAAIDPYAWRRSAIFAASSRADISAKSRQEPDETAASTTHTDGRSDETADRNLPLNAGPPIRPTGGLFIARSDPESRP</sequence>
<comment type="similarity">
    <text evidence="1">Belongs to the transglycosylase Slt family.</text>
</comment>
<organism evidence="6 7">
    <name type="scientific">Sandaracinobacter neustonicus</name>
    <dbReference type="NCBI Taxonomy" id="1715348"/>
    <lineage>
        <taxon>Bacteria</taxon>
        <taxon>Pseudomonadati</taxon>
        <taxon>Pseudomonadota</taxon>
        <taxon>Alphaproteobacteria</taxon>
        <taxon>Sphingomonadales</taxon>
        <taxon>Sphingosinicellaceae</taxon>
        <taxon>Sandaracinobacter</taxon>
    </lineage>
</organism>
<dbReference type="RefSeq" id="WP_140926387.1">
    <property type="nucleotide sequence ID" value="NZ_VFSU01000007.1"/>
</dbReference>
<feature type="compositionally biased region" description="Basic and acidic residues" evidence="3">
    <location>
        <begin position="212"/>
        <end position="221"/>
    </location>
</feature>
<proteinExistence type="inferred from homology"/>
<evidence type="ECO:0000256" key="4">
    <source>
        <dbReference type="SAM" id="SignalP"/>
    </source>
</evidence>
<gene>
    <name evidence="6" type="ORF">FJQ54_00770</name>
</gene>
<dbReference type="EMBL" id="VFSU01000007">
    <property type="protein sequence ID" value="TPE64740.1"/>
    <property type="molecule type" value="Genomic_DNA"/>
</dbReference>
<reference evidence="6 7" key="1">
    <citation type="submission" date="2019-06" db="EMBL/GenBank/DDBJ databases">
        <authorList>
            <person name="Lee I."/>
            <person name="Jang G.I."/>
            <person name="Hwang C.Y."/>
        </authorList>
    </citation>
    <scope>NUCLEOTIDE SEQUENCE [LARGE SCALE GENOMIC DNA]</scope>
    <source>
        <strain evidence="6 7">PAMC 28131</strain>
    </source>
</reference>
<dbReference type="SUPFAM" id="SSF53955">
    <property type="entry name" value="Lysozyme-like"/>
    <property type="match status" value="1"/>
</dbReference>
<feature type="signal peptide" evidence="4">
    <location>
        <begin position="1"/>
        <end position="26"/>
    </location>
</feature>
<accession>A0A501XVY7</accession>
<dbReference type="OrthoDB" id="9815002at2"/>
<dbReference type="PANTHER" id="PTHR37423:SF2">
    <property type="entry name" value="MEMBRANE-BOUND LYTIC MUREIN TRANSGLYCOSYLASE C"/>
    <property type="match status" value="1"/>
</dbReference>
<comment type="caution">
    <text evidence="6">The sequence shown here is derived from an EMBL/GenBank/DDBJ whole genome shotgun (WGS) entry which is preliminary data.</text>
</comment>
<dbReference type="AlphaFoldDB" id="A0A501XVY7"/>
<dbReference type="Proteomes" id="UP000319897">
    <property type="component" value="Unassembled WGS sequence"/>
</dbReference>
<dbReference type="InterPro" id="IPR023346">
    <property type="entry name" value="Lysozyme-like_dom_sf"/>
</dbReference>
<dbReference type="Pfam" id="PF01464">
    <property type="entry name" value="SLT"/>
    <property type="match status" value="1"/>
</dbReference>
<keyword evidence="7" id="KW-1185">Reference proteome</keyword>
<evidence type="ECO:0000313" key="7">
    <source>
        <dbReference type="Proteomes" id="UP000319897"/>
    </source>
</evidence>
<keyword evidence="4" id="KW-0732">Signal</keyword>
<evidence type="ECO:0000259" key="5">
    <source>
        <dbReference type="Pfam" id="PF01464"/>
    </source>
</evidence>